<dbReference type="Pfam" id="PF17246">
    <property type="entry name" value="CDC24_OB1"/>
    <property type="match status" value="1"/>
</dbReference>
<dbReference type="Gene3D" id="2.40.50.140">
    <property type="entry name" value="Nucleic acid-binding proteins"/>
    <property type="match status" value="1"/>
</dbReference>
<dbReference type="SUPFAM" id="SSF50249">
    <property type="entry name" value="Nucleic acid-binding proteins"/>
    <property type="match status" value="1"/>
</dbReference>
<dbReference type="RefSeq" id="XP_048572655.1">
    <property type="nucleotide sequence ID" value="XM_048716698.1"/>
</dbReference>
<evidence type="ECO:0008006" key="6">
    <source>
        <dbReference type="Google" id="ProtNLM"/>
    </source>
</evidence>
<dbReference type="Gramene" id="TuG1812G0400003551.01.T01">
    <property type="protein sequence ID" value="TuG1812G0400003551.01.T01"/>
    <property type="gene ID" value="TuG1812G0400003551.01"/>
</dbReference>
<dbReference type="Proteomes" id="UP000015106">
    <property type="component" value="Chromosome 4"/>
</dbReference>
<organism evidence="4 5">
    <name type="scientific">Triticum urartu</name>
    <name type="common">Red wild einkorn</name>
    <name type="synonym">Crithodium urartu</name>
    <dbReference type="NCBI Taxonomy" id="4572"/>
    <lineage>
        <taxon>Eukaryota</taxon>
        <taxon>Viridiplantae</taxon>
        <taxon>Streptophyta</taxon>
        <taxon>Embryophyta</taxon>
        <taxon>Tracheophyta</taxon>
        <taxon>Spermatophyta</taxon>
        <taxon>Magnoliopsida</taxon>
        <taxon>Liliopsida</taxon>
        <taxon>Poales</taxon>
        <taxon>Poaceae</taxon>
        <taxon>BOP clade</taxon>
        <taxon>Pooideae</taxon>
        <taxon>Triticodae</taxon>
        <taxon>Triticeae</taxon>
        <taxon>Triticinae</taxon>
        <taxon>Triticum</taxon>
    </lineage>
</organism>
<sequence>MEPAAVTASASADGGAFLEFIDYAISVVTSSGGDGSESPGAGPAPARPPWGWTVAQVLKSCRAYSSGVTAVILLSDLFQSWTEQRKSLTAKTKVEVTSLLNTRSKRRRLPRTVTIDSIHEKNFLSPKSVLEAVVIDVFVLPGTNIYMLTLGDMWSTSTIDLYLHRRYYNYIGQHCILKKGREVVLTGCCLRTAVVEGSGHARILPTEYMVILLDEEQDEDAMLLAAQFCTYSFSSMMEEKSRNDVVYSFYARIEKIETLEPFGCTERKQIVLVDNDDEKIKFILWGEQVSLANLFSVGSMLALDSPYISNFAHNNHEEPQELCLEYGSATQVYLVPIAQHEEQVFLTPTQVRSQGPRLSCVPVDNMASQVTLPRDLHGAVDFSKYPFRAYVSDLHGKMVGVSLFGTVRSVCKVSTSGTTFYLEIEDATGVVLTKLIFTGHWSLGRVGVGHMVYISGLTCSLNKINILEVSWSEKEPGSLFVNLSLLPALLNSTCLHNISLLSDLPHSANRTHICRVRLDHIDCDSLKLSLFHNLCGYVVDELPDGLQCSLCKVACQNGCTPGFQLHLTIADDSEKVFAWCVGQTAVEFLQISPDEYMELPEDEQAMYLFTLQNESFTVAIANTSKQVDGYAENAEALPVWEIARAQRCE</sequence>
<dbReference type="InterPro" id="IPR012340">
    <property type="entry name" value="NA-bd_OB-fold"/>
</dbReference>
<evidence type="ECO:0000259" key="2">
    <source>
        <dbReference type="Pfam" id="PF17245"/>
    </source>
</evidence>
<keyword evidence="5" id="KW-1185">Reference proteome</keyword>
<feature type="domain" description="Cell division control protein 24 OB" evidence="1">
    <location>
        <begin position="393"/>
        <end position="611"/>
    </location>
</feature>
<dbReference type="InterPro" id="IPR035200">
    <property type="entry name" value="Cdc24_OB2"/>
</dbReference>
<evidence type="ECO:0000313" key="5">
    <source>
        <dbReference type="Proteomes" id="UP000015106"/>
    </source>
</evidence>
<evidence type="ECO:0000259" key="3">
    <source>
        <dbReference type="Pfam" id="PF17246"/>
    </source>
</evidence>
<dbReference type="InterPro" id="IPR035203">
    <property type="entry name" value="Cdc24_OB3"/>
</dbReference>
<feature type="domain" description="Cell division control protein 24 OB" evidence="3">
    <location>
        <begin position="17"/>
        <end position="144"/>
    </location>
</feature>
<proteinExistence type="predicted"/>
<accession>A0A8R7UBT3</accession>
<dbReference type="GeneID" id="125552973"/>
<evidence type="ECO:0000259" key="1">
    <source>
        <dbReference type="Pfam" id="PF17244"/>
    </source>
</evidence>
<name>A0A8R7UBT3_TRIUA</name>
<reference evidence="4" key="3">
    <citation type="submission" date="2022-06" db="UniProtKB">
        <authorList>
            <consortium name="EnsemblPlants"/>
        </authorList>
    </citation>
    <scope>IDENTIFICATION</scope>
</reference>
<reference evidence="4" key="2">
    <citation type="submission" date="2018-03" db="EMBL/GenBank/DDBJ databases">
        <title>The Triticum urartu genome reveals the dynamic nature of wheat genome evolution.</title>
        <authorList>
            <person name="Ling H."/>
            <person name="Ma B."/>
            <person name="Shi X."/>
            <person name="Liu H."/>
            <person name="Dong L."/>
            <person name="Sun H."/>
            <person name="Cao Y."/>
            <person name="Gao Q."/>
            <person name="Zheng S."/>
            <person name="Li Y."/>
            <person name="Yu Y."/>
            <person name="Du H."/>
            <person name="Qi M."/>
            <person name="Li Y."/>
            <person name="Yu H."/>
            <person name="Cui Y."/>
            <person name="Wang N."/>
            <person name="Chen C."/>
            <person name="Wu H."/>
            <person name="Zhao Y."/>
            <person name="Zhang J."/>
            <person name="Li Y."/>
            <person name="Zhou W."/>
            <person name="Zhang B."/>
            <person name="Hu W."/>
            <person name="Eijk M."/>
            <person name="Tang J."/>
            <person name="Witsenboer H."/>
            <person name="Zhao S."/>
            <person name="Li Z."/>
            <person name="Zhang A."/>
            <person name="Wang D."/>
            <person name="Liang C."/>
        </authorList>
    </citation>
    <scope>NUCLEOTIDE SEQUENCE [LARGE SCALE GENOMIC DNA]</scope>
    <source>
        <strain evidence="4">cv. G1812</strain>
    </source>
</reference>
<dbReference type="OrthoDB" id="10265890at2759"/>
<feature type="domain" description="Cell division control protein 24 OB" evidence="2">
    <location>
        <begin position="149"/>
        <end position="276"/>
    </location>
</feature>
<dbReference type="AlphaFoldDB" id="A0A8R7UBT3"/>
<protein>
    <recommendedName>
        <fullName evidence="6">Cell division control protein 24 OB domain-containing protein</fullName>
    </recommendedName>
</protein>
<dbReference type="PANTHER" id="PTHR36033">
    <property type="entry name" value="NUCLEIC ACID-BINDING PROTEINS SUPERFAMILY"/>
    <property type="match status" value="1"/>
</dbReference>
<dbReference type="EnsemblPlants" id="TuG1812G0400003551.01.T01">
    <property type="protein sequence ID" value="TuG1812G0400003551.01.T01"/>
    <property type="gene ID" value="TuG1812G0400003551.01"/>
</dbReference>
<dbReference type="InterPro" id="IPR035201">
    <property type="entry name" value="Cdc24_OB1"/>
</dbReference>
<dbReference type="Pfam" id="PF17245">
    <property type="entry name" value="CDC24_OB2"/>
    <property type="match status" value="1"/>
</dbReference>
<dbReference type="Pfam" id="PF17244">
    <property type="entry name" value="CDC24_OB3"/>
    <property type="match status" value="1"/>
</dbReference>
<dbReference type="PANTHER" id="PTHR36033:SF1">
    <property type="entry name" value="NUCLEIC ACID-BINDING PROTEINS SUPERFAMILY"/>
    <property type="match status" value="1"/>
</dbReference>
<evidence type="ECO:0000313" key="4">
    <source>
        <dbReference type="EnsemblPlants" id="TuG1812G0400003551.01.T01"/>
    </source>
</evidence>
<dbReference type="KEGG" id="tua:125552973"/>
<gene>
    <name evidence="4" type="primary">LOC125552973</name>
</gene>
<reference evidence="5" key="1">
    <citation type="journal article" date="2013" name="Nature">
        <title>Draft genome of the wheat A-genome progenitor Triticum urartu.</title>
        <authorList>
            <person name="Ling H.Q."/>
            <person name="Zhao S."/>
            <person name="Liu D."/>
            <person name="Wang J."/>
            <person name="Sun H."/>
            <person name="Zhang C."/>
            <person name="Fan H."/>
            <person name="Li D."/>
            <person name="Dong L."/>
            <person name="Tao Y."/>
            <person name="Gao C."/>
            <person name="Wu H."/>
            <person name="Li Y."/>
            <person name="Cui Y."/>
            <person name="Guo X."/>
            <person name="Zheng S."/>
            <person name="Wang B."/>
            <person name="Yu K."/>
            <person name="Liang Q."/>
            <person name="Yang W."/>
            <person name="Lou X."/>
            <person name="Chen J."/>
            <person name="Feng M."/>
            <person name="Jian J."/>
            <person name="Zhang X."/>
            <person name="Luo G."/>
            <person name="Jiang Y."/>
            <person name="Liu J."/>
            <person name="Wang Z."/>
            <person name="Sha Y."/>
            <person name="Zhang B."/>
            <person name="Wu H."/>
            <person name="Tang D."/>
            <person name="Shen Q."/>
            <person name="Xue P."/>
            <person name="Zou S."/>
            <person name="Wang X."/>
            <person name="Liu X."/>
            <person name="Wang F."/>
            <person name="Yang Y."/>
            <person name="An X."/>
            <person name="Dong Z."/>
            <person name="Zhang K."/>
            <person name="Zhang X."/>
            <person name="Luo M.C."/>
            <person name="Dvorak J."/>
            <person name="Tong Y."/>
            <person name="Wang J."/>
            <person name="Yang H."/>
            <person name="Li Z."/>
            <person name="Wang D."/>
            <person name="Zhang A."/>
            <person name="Wang J."/>
        </authorList>
    </citation>
    <scope>NUCLEOTIDE SEQUENCE</scope>
    <source>
        <strain evidence="5">cv. G1812</strain>
    </source>
</reference>